<dbReference type="EMBL" id="JBHSAP010000009">
    <property type="protein sequence ID" value="MFC4077007.1"/>
    <property type="molecule type" value="Genomic_DNA"/>
</dbReference>
<protein>
    <recommendedName>
        <fullName evidence="3">Acetoin utilization protein AcuC</fullName>
    </recommendedName>
</protein>
<name>A0ABV8JJQ4_9BACL</name>
<organism evidence="6 7">
    <name type="scientific">Salinithrix halophila</name>
    <dbReference type="NCBI Taxonomy" id="1485204"/>
    <lineage>
        <taxon>Bacteria</taxon>
        <taxon>Bacillati</taxon>
        <taxon>Bacillota</taxon>
        <taxon>Bacilli</taxon>
        <taxon>Bacillales</taxon>
        <taxon>Thermoactinomycetaceae</taxon>
        <taxon>Salinithrix</taxon>
    </lineage>
</organism>
<comment type="similarity">
    <text evidence="2">Belongs to the histone deacetylase family.</text>
</comment>
<proteinExistence type="inferred from homology"/>
<evidence type="ECO:0000259" key="5">
    <source>
        <dbReference type="Pfam" id="PF00850"/>
    </source>
</evidence>
<dbReference type="InterPro" id="IPR000286">
    <property type="entry name" value="HDACs"/>
</dbReference>
<dbReference type="InterPro" id="IPR037138">
    <property type="entry name" value="His_deacetylse_dom_sf"/>
</dbReference>
<evidence type="ECO:0000256" key="3">
    <source>
        <dbReference type="ARBA" id="ARBA00020218"/>
    </source>
</evidence>
<reference evidence="7" key="1">
    <citation type="journal article" date="2019" name="Int. J. Syst. Evol. Microbiol.">
        <title>The Global Catalogue of Microorganisms (GCM) 10K type strain sequencing project: providing services to taxonomists for standard genome sequencing and annotation.</title>
        <authorList>
            <consortium name="The Broad Institute Genomics Platform"/>
            <consortium name="The Broad Institute Genome Sequencing Center for Infectious Disease"/>
            <person name="Wu L."/>
            <person name="Ma J."/>
        </authorList>
    </citation>
    <scope>NUCLEOTIDE SEQUENCE [LARGE SCALE GENOMIC DNA]</scope>
    <source>
        <strain evidence="7">IBRC-M 10813</strain>
    </source>
</reference>
<comment type="pathway">
    <text evidence="1">Ketone degradation; acetoin degradation.</text>
</comment>
<dbReference type="RefSeq" id="WP_380704451.1">
    <property type="nucleotide sequence ID" value="NZ_JBHSAP010000009.1"/>
</dbReference>
<feature type="domain" description="Histone deacetylase" evidence="5">
    <location>
        <begin position="22"/>
        <end position="319"/>
    </location>
</feature>
<accession>A0ABV8JJQ4</accession>
<dbReference type="CDD" id="cd09994">
    <property type="entry name" value="HDAC_AcuC_like"/>
    <property type="match status" value="1"/>
</dbReference>
<dbReference type="InterPro" id="IPR003085">
    <property type="entry name" value="AcuC"/>
</dbReference>
<dbReference type="InterPro" id="IPR023801">
    <property type="entry name" value="His_deacetylse_dom"/>
</dbReference>
<evidence type="ECO:0000256" key="2">
    <source>
        <dbReference type="ARBA" id="ARBA00005947"/>
    </source>
</evidence>
<evidence type="ECO:0000256" key="4">
    <source>
        <dbReference type="ARBA" id="ARBA00022627"/>
    </source>
</evidence>
<gene>
    <name evidence="6" type="ORF">ACFOUO_09290</name>
</gene>
<dbReference type="Gene3D" id="3.40.800.20">
    <property type="entry name" value="Histone deacetylase domain"/>
    <property type="match status" value="1"/>
</dbReference>
<dbReference type="Pfam" id="PF00850">
    <property type="entry name" value="Hist_deacetyl"/>
    <property type="match status" value="1"/>
</dbReference>
<keyword evidence="4" id="KW-0006">Acetoin catabolism</keyword>
<dbReference type="PRINTS" id="PR01270">
    <property type="entry name" value="HDASUPER"/>
</dbReference>
<dbReference type="PRINTS" id="PR01272">
    <property type="entry name" value="ACUCPROTEIN"/>
</dbReference>
<evidence type="ECO:0000313" key="6">
    <source>
        <dbReference type="EMBL" id="MFC4077007.1"/>
    </source>
</evidence>
<sequence>MNDRSLLIHSDDFLTYRFSDTHPFNNRRLELTLDLIRSLDLLSDEELIAPRPANDNDLSLVHDPDFIETVKQADSGNLPIERLESYGLSTEDNPVFPGIHDASALVVGGTLTAAKAVMSGQADHALNLSGGLHHALRGKASGFCIYNDASVAIAWMRKAYDARVMYIDTDAHHGDGVQWSFYNDPNVLTLSIHETGRYLFPGTGHVYERGHDIGLGSSINVPLDAFTEDASFLDTLHRVVPEVARHFKPDVILSQNGCDAHHYDPLTHLSGTMRLYREIPKLVHELAHEWCDGRWIAVGGGGYDIWRVVPRAWTYLWAELSHRPLDKTSLPKAWLERWKKESPVDLPATLHDPDGLFDPIPRREEITQKNALIVNQVLQFFE</sequence>
<comment type="caution">
    <text evidence="6">The sequence shown here is derived from an EMBL/GenBank/DDBJ whole genome shotgun (WGS) entry which is preliminary data.</text>
</comment>
<dbReference type="PANTHER" id="PTHR10625">
    <property type="entry name" value="HISTONE DEACETYLASE HDAC1-RELATED"/>
    <property type="match status" value="1"/>
</dbReference>
<evidence type="ECO:0000313" key="7">
    <source>
        <dbReference type="Proteomes" id="UP001595843"/>
    </source>
</evidence>
<keyword evidence="7" id="KW-1185">Reference proteome</keyword>
<dbReference type="Proteomes" id="UP001595843">
    <property type="component" value="Unassembled WGS sequence"/>
</dbReference>
<evidence type="ECO:0000256" key="1">
    <source>
        <dbReference type="ARBA" id="ARBA00005101"/>
    </source>
</evidence>
<dbReference type="InterPro" id="IPR023696">
    <property type="entry name" value="Ureohydrolase_dom_sf"/>
</dbReference>
<dbReference type="PANTHER" id="PTHR10625:SF10">
    <property type="entry name" value="HISTONE DEACETYLASE HDAC1"/>
    <property type="match status" value="1"/>
</dbReference>
<dbReference type="SUPFAM" id="SSF52768">
    <property type="entry name" value="Arginase/deacetylase"/>
    <property type="match status" value="1"/>
</dbReference>